<protein>
    <submittedName>
        <fullName evidence="3">Transcriptional regulator with XRE-family HTH domain</fullName>
    </submittedName>
</protein>
<dbReference type="Gene3D" id="1.10.260.40">
    <property type="entry name" value="lambda repressor-like DNA-binding domains"/>
    <property type="match status" value="1"/>
</dbReference>
<evidence type="ECO:0000256" key="1">
    <source>
        <dbReference type="SAM" id="MobiDB-lite"/>
    </source>
</evidence>
<proteinExistence type="predicted"/>
<dbReference type="SMART" id="SM00530">
    <property type="entry name" value="HTH_XRE"/>
    <property type="match status" value="1"/>
</dbReference>
<feature type="region of interest" description="Disordered" evidence="1">
    <location>
        <begin position="152"/>
        <end position="171"/>
    </location>
</feature>
<dbReference type="SUPFAM" id="SSF47413">
    <property type="entry name" value="lambda repressor-like DNA-binding domains"/>
    <property type="match status" value="1"/>
</dbReference>
<evidence type="ECO:0000259" key="2">
    <source>
        <dbReference type="SMART" id="SM00530"/>
    </source>
</evidence>
<dbReference type="RefSeq" id="WP_183300713.1">
    <property type="nucleotide sequence ID" value="NZ_JACHWF010000009.1"/>
</dbReference>
<dbReference type="Proteomes" id="UP000578036">
    <property type="component" value="Unassembled WGS sequence"/>
</dbReference>
<dbReference type="GO" id="GO:0003677">
    <property type="term" value="F:DNA binding"/>
    <property type="evidence" value="ECO:0007669"/>
    <property type="project" value="InterPro"/>
</dbReference>
<organism evidence="3 4">
    <name type="scientific">Cupriavidus alkaliphilus</name>
    <dbReference type="NCBI Taxonomy" id="942866"/>
    <lineage>
        <taxon>Bacteria</taxon>
        <taxon>Pseudomonadati</taxon>
        <taxon>Pseudomonadota</taxon>
        <taxon>Betaproteobacteria</taxon>
        <taxon>Burkholderiales</taxon>
        <taxon>Burkholderiaceae</taxon>
        <taxon>Cupriavidus</taxon>
    </lineage>
</organism>
<dbReference type="EMBL" id="JACHWF010000009">
    <property type="protein sequence ID" value="MBB3010676.1"/>
    <property type="molecule type" value="Genomic_DNA"/>
</dbReference>
<feature type="domain" description="HTH cro/C1-type" evidence="2">
    <location>
        <begin position="27"/>
        <end position="82"/>
    </location>
</feature>
<name>A0A7W4VFI5_9BURK</name>
<dbReference type="InterPro" id="IPR001387">
    <property type="entry name" value="Cro/C1-type_HTH"/>
</dbReference>
<keyword evidence="4" id="KW-1185">Reference proteome</keyword>
<dbReference type="CDD" id="cd00093">
    <property type="entry name" value="HTH_XRE"/>
    <property type="match status" value="1"/>
</dbReference>
<evidence type="ECO:0000313" key="3">
    <source>
        <dbReference type="EMBL" id="MBB3010676.1"/>
    </source>
</evidence>
<dbReference type="AlphaFoldDB" id="A0A7W4VFI5"/>
<accession>A0A7W4VFI5</accession>
<evidence type="ECO:0000313" key="4">
    <source>
        <dbReference type="Proteomes" id="UP000578036"/>
    </source>
</evidence>
<comment type="caution">
    <text evidence="3">The sequence shown here is derived from an EMBL/GenBank/DDBJ whole genome shotgun (WGS) entry which is preliminary data.</text>
</comment>
<reference evidence="3 4" key="1">
    <citation type="submission" date="2020-08" db="EMBL/GenBank/DDBJ databases">
        <title>Genomic Encyclopedia of Type Strains, Phase IV (KMG-V): Genome sequencing to study the core and pangenomes of soil and plant-associated prokaryotes.</title>
        <authorList>
            <person name="Whitman W."/>
        </authorList>
    </citation>
    <scope>NUCLEOTIDE SEQUENCE [LARGE SCALE GENOMIC DNA]</scope>
    <source>
        <strain evidence="3 4">SLV-2362</strain>
    </source>
</reference>
<gene>
    <name evidence="3" type="ORF">FHX61_005357</name>
</gene>
<dbReference type="InterPro" id="IPR010982">
    <property type="entry name" value="Lambda_DNA-bd_dom_sf"/>
</dbReference>
<sequence>MSTTTKTCDDEHNLKLYPLPMDTIGTRIRSALTRIDKSPKWLSTEVGVSYETVRKWLADEIAPKRARVADVARALNMAEEELMFGLAERHAERHTVKQEAPAQEPVQNWPFSAPRPSFDELSAEEQTHLDAVVSRYIAGCLAEEQRPAKPKKVIEFTGLHPEKAAGHRKAK</sequence>